<sequence length="149" mass="16620">MSDTILRYVPEDPFWKPTTADAAKAVSLLKSIAPDAETVDAIFEENVVFYHPGEYWSGIKCNACGADAEPWWDGPMNAAFAVKFENLEFTTPCCGAHTSLNDLHYIVPSAFGRFNLEARNPNMGDPTEDHDRDIARCLGAPVRKIWVRL</sequence>
<dbReference type="Proteomes" id="UP001241472">
    <property type="component" value="Unassembled WGS sequence"/>
</dbReference>
<evidence type="ECO:0000313" key="1">
    <source>
        <dbReference type="EMBL" id="MDP9839005.1"/>
    </source>
</evidence>
<reference evidence="1 2" key="1">
    <citation type="submission" date="2023-07" db="EMBL/GenBank/DDBJ databases">
        <title>Sorghum-associated microbial communities from plants grown in Nebraska, USA.</title>
        <authorList>
            <person name="Schachtman D."/>
        </authorList>
    </citation>
    <scope>NUCLEOTIDE SEQUENCE [LARGE SCALE GENOMIC DNA]</scope>
    <source>
        <strain evidence="1 2">DS1307</strain>
    </source>
</reference>
<name>A0ABT9PWZ7_9HYPH</name>
<comment type="caution">
    <text evidence="1">The sequence shown here is derived from an EMBL/GenBank/DDBJ whole genome shotgun (WGS) entry which is preliminary data.</text>
</comment>
<dbReference type="EMBL" id="JAUSRF010000012">
    <property type="protein sequence ID" value="MDP9839005.1"/>
    <property type="molecule type" value="Genomic_DNA"/>
</dbReference>
<protein>
    <submittedName>
        <fullName evidence="1">Uncharacterized protein</fullName>
    </submittedName>
</protein>
<dbReference type="RefSeq" id="WP_306837401.1">
    <property type="nucleotide sequence ID" value="NZ_JAUSRF010000012.1"/>
</dbReference>
<evidence type="ECO:0000313" key="2">
    <source>
        <dbReference type="Proteomes" id="UP001241472"/>
    </source>
</evidence>
<gene>
    <name evidence="1" type="ORF">J2T09_003777</name>
</gene>
<organism evidence="1 2">
    <name type="scientific">Neorhizobium huautlense</name>
    <dbReference type="NCBI Taxonomy" id="67774"/>
    <lineage>
        <taxon>Bacteria</taxon>
        <taxon>Pseudomonadati</taxon>
        <taxon>Pseudomonadota</taxon>
        <taxon>Alphaproteobacteria</taxon>
        <taxon>Hyphomicrobiales</taxon>
        <taxon>Rhizobiaceae</taxon>
        <taxon>Rhizobium/Agrobacterium group</taxon>
        <taxon>Neorhizobium</taxon>
    </lineage>
</organism>
<accession>A0ABT9PWZ7</accession>
<keyword evidence="2" id="KW-1185">Reference proteome</keyword>
<proteinExistence type="predicted"/>